<evidence type="ECO:0000256" key="1">
    <source>
        <dbReference type="SAM" id="Phobius"/>
    </source>
</evidence>
<dbReference type="InterPro" id="IPR026870">
    <property type="entry name" value="Zinc_ribbon_dom"/>
</dbReference>
<feature type="transmembrane region" description="Helical" evidence="1">
    <location>
        <begin position="51"/>
        <end position="71"/>
    </location>
</feature>
<accession>A0A9D2MAG6</accession>
<keyword evidence="1" id="KW-0472">Membrane</keyword>
<organism evidence="3 4">
    <name type="scientific">Candidatus Flavonifractor intestinipullorum</name>
    <dbReference type="NCBI Taxonomy" id="2838587"/>
    <lineage>
        <taxon>Bacteria</taxon>
        <taxon>Bacillati</taxon>
        <taxon>Bacillota</taxon>
        <taxon>Clostridia</taxon>
        <taxon>Eubacteriales</taxon>
        <taxon>Oscillospiraceae</taxon>
        <taxon>Flavonifractor</taxon>
    </lineage>
</organism>
<reference evidence="3" key="1">
    <citation type="journal article" date="2021" name="PeerJ">
        <title>Extensive microbial diversity within the chicken gut microbiome revealed by metagenomics and culture.</title>
        <authorList>
            <person name="Gilroy R."/>
            <person name="Ravi A."/>
            <person name="Getino M."/>
            <person name="Pursley I."/>
            <person name="Horton D.L."/>
            <person name="Alikhan N.F."/>
            <person name="Baker D."/>
            <person name="Gharbi K."/>
            <person name="Hall N."/>
            <person name="Watson M."/>
            <person name="Adriaenssens E.M."/>
            <person name="Foster-Nyarko E."/>
            <person name="Jarju S."/>
            <person name="Secka A."/>
            <person name="Antonio M."/>
            <person name="Oren A."/>
            <person name="Chaudhuri R.R."/>
            <person name="La Ragione R."/>
            <person name="Hildebrand F."/>
            <person name="Pallen M.J."/>
        </authorList>
    </citation>
    <scope>NUCLEOTIDE SEQUENCE</scope>
    <source>
        <strain evidence="3">CHK189-11263</strain>
    </source>
</reference>
<dbReference type="AlphaFoldDB" id="A0A9D2MAG6"/>
<protein>
    <submittedName>
        <fullName evidence="3">Zinc ribbon domain-containing protein</fullName>
    </submittedName>
</protein>
<comment type="caution">
    <text evidence="3">The sequence shown here is derived from an EMBL/GenBank/DDBJ whole genome shotgun (WGS) entry which is preliminary data.</text>
</comment>
<evidence type="ECO:0000313" key="3">
    <source>
        <dbReference type="EMBL" id="HJB57032.1"/>
    </source>
</evidence>
<gene>
    <name evidence="3" type="ORF">H9714_05735</name>
</gene>
<keyword evidence="1" id="KW-1133">Transmembrane helix</keyword>
<dbReference type="Pfam" id="PF13240">
    <property type="entry name" value="Zn_Ribbon_1"/>
    <property type="match status" value="1"/>
</dbReference>
<evidence type="ECO:0000259" key="2">
    <source>
        <dbReference type="Pfam" id="PF13240"/>
    </source>
</evidence>
<keyword evidence="1" id="KW-0812">Transmembrane</keyword>
<dbReference type="EMBL" id="DWYC01000053">
    <property type="protein sequence ID" value="HJB57032.1"/>
    <property type="molecule type" value="Genomic_DNA"/>
</dbReference>
<feature type="transmembrane region" description="Helical" evidence="1">
    <location>
        <begin position="83"/>
        <end position="110"/>
    </location>
</feature>
<evidence type="ECO:0000313" key="4">
    <source>
        <dbReference type="Proteomes" id="UP000824208"/>
    </source>
</evidence>
<feature type="domain" description="Zinc-ribbon" evidence="2">
    <location>
        <begin position="3"/>
        <end position="23"/>
    </location>
</feature>
<dbReference type="Proteomes" id="UP000824208">
    <property type="component" value="Unassembled WGS sequence"/>
</dbReference>
<sequence>MKFCSHCGTQMDDTAAVCPNCGQAQEARPSGTNANYQYNPNYQGSVDSGSIGWGVLGCCIPLAGLILFLVWKDQKPKTAKMAGIGALISVAGGVILYILMAILGVGLGLMGL</sequence>
<name>A0A9D2MAG6_9FIRM</name>
<reference evidence="3" key="2">
    <citation type="submission" date="2021-04" db="EMBL/GenBank/DDBJ databases">
        <authorList>
            <person name="Gilroy R."/>
        </authorList>
    </citation>
    <scope>NUCLEOTIDE SEQUENCE</scope>
    <source>
        <strain evidence="3">CHK189-11263</strain>
    </source>
</reference>
<proteinExistence type="predicted"/>